<dbReference type="GeneID" id="108565355"/>
<sequence length="326" mass="37843">MVEYDCYKRTFQSVEYLAYPKCCRLGFQYEESEHRCIKSNRVMNLEGFTVFNISLSHCPLKTHAIVDYVDYDDNLRIDYGLVASLSNRNFQYGSYCLDETSNSTNLVRACQKYEDVCKTSFDDNKILCIRKCCPDGQSYKNGKKCVKTFNHGIQLKKNFFHTNEGDKFAIIQSHEGTKYPWKPEHLCEVDKIGNLKCVIRNETKAYNSLDAVYCTEARETKGVIQQMVFLYFNKDLNKPDMDFVVSSILLLISAFFLALTLITYLLTSKWMKLFEKANSCYCLITFVANVTISIVKFKPSHLWSYTSCVSLGYTNLQLFLRYLDDD</sequence>
<organism evidence="2 3">
    <name type="scientific">Nicrophorus vespilloides</name>
    <name type="common">Boreal carrion beetle</name>
    <dbReference type="NCBI Taxonomy" id="110193"/>
    <lineage>
        <taxon>Eukaryota</taxon>
        <taxon>Metazoa</taxon>
        <taxon>Ecdysozoa</taxon>
        <taxon>Arthropoda</taxon>
        <taxon>Hexapoda</taxon>
        <taxon>Insecta</taxon>
        <taxon>Pterygota</taxon>
        <taxon>Neoptera</taxon>
        <taxon>Endopterygota</taxon>
        <taxon>Coleoptera</taxon>
        <taxon>Polyphaga</taxon>
        <taxon>Staphyliniformia</taxon>
        <taxon>Silphidae</taxon>
        <taxon>Nicrophorinae</taxon>
        <taxon>Nicrophorus</taxon>
    </lineage>
</organism>
<evidence type="ECO:0000313" key="2">
    <source>
        <dbReference type="Proteomes" id="UP000695000"/>
    </source>
</evidence>
<name>A0ABM1N0B7_NICVS</name>
<evidence type="ECO:0000256" key="1">
    <source>
        <dbReference type="SAM" id="Phobius"/>
    </source>
</evidence>
<keyword evidence="1" id="KW-0472">Membrane</keyword>
<dbReference type="RefSeq" id="XP_017780267.1">
    <property type="nucleotide sequence ID" value="XM_017924778.1"/>
</dbReference>
<protein>
    <submittedName>
        <fullName evidence="3">Uncharacterized protein LOC108565355</fullName>
    </submittedName>
</protein>
<dbReference type="InterPro" id="IPR052808">
    <property type="entry name" value="GPCR_Mth-like"/>
</dbReference>
<reference evidence="3" key="1">
    <citation type="submission" date="2025-08" db="UniProtKB">
        <authorList>
            <consortium name="RefSeq"/>
        </authorList>
    </citation>
    <scope>IDENTIFICATION</scope>
    <source>
        <tissue evidence="3">Whole Larva</tissue>
    </source>
</reference>
<proteinExistence type="predicted"/>
<dbReference type="PANTHER" id="PTHR46953:SF1">
    <property type="entry name" value="G-PROTEIN COUPLED RECEPTOR MTH-LIKE 1-RELATED"/>
    <property type="match status" value="1"/>
</dbReference>
<feature type="transmembrane region" description="Helical" evidence="1">
    <location>
        <begin position="243"/>
        <end position="266"/>
    </location>
</feature>
<keyword evidence="2" id="KW-1185">Reference proteome</keyword>
<keyword evidence="1" id="KW-0812">Transmembrane</keyword>
<accession>A0ABM1N0B7</accession>
<gene>
    <name evidence="3" type="primary">LOC108565355</name>
</gene>
<keyword evidence="1" id="KW-1133">Transmembrane helix</keyword>
<dbReference type="Proteomes" id="UP000695000">
    <property type="component" value="Unplaced"/>
</dbReference>
<evidence type="ECO:0000313" key="3">
    <source>
        <dbReference type="RefSeq" id="XP_017780267.1"/>
    </source>
</evidence>
<dbReference type="PANTHER" id="PTHR46953">
    <property type="entry name" value="G-PROTEIN COUPLED RECEPTOR MTH-LIKE 1-RELATED"/>
    <property type="match status" value="1"/>
</dbReference>